<gene>
    <name evidence="2" type="primary">Spata48</name>
    <name evidence="2" type="ORF">PELURI_R02507</name>
</gene>
<dbReference type="Proteomes" id="UP000555367">
    <property type="component" value="Unassembled WGS sequence"/>
</dbReference>
<dbReference type="InterPro" id="IPR027867">
    <property type="entry name" value="SPATA48"/>
</dbReference>
<dbReference type="PANTHER" id="PTHR34759:SF1">
    <property type="entry name" value="SPERMATOGENESIS-ASSOCIATED PROTEIN 48"/>
    <property type="match status" value="1"/>
</dbReference>
<evidence type="ECO:0000256" key="1">
    <source>
        <dbReference type="SAM" id="MobiDB-lite"/>
    </source>
</evidence>
<dbReference type="EMBL" id="VZTQ01005894">
    <property type="protein sequence ID" value="NXT36028.1"/>
    <property type="molecule type" value="Genomic_DNA"/>
</dbReference>
<dbReference type="OrthoDB" id="5983862at2759"/>
<evidence type="ECO:0000313" key="2">
    <source>
        <dbReference type="EMBL" id="NXT36028.1"/>
    </source>
</evidence>
<evidence type="ECO:0000313" key="3">
    <source>
        <dbReference type="Proteomes" id="UP000555367"/>
    </source>
</evidence>
<name>A0A7L3BZP0_PELUR</name>
<comment type="caution">
    <text evidence="2">The sequence shown here is derived from an EMBL/GenBank/DDBJ whole genome shotgun (WGS) entry which is preliminary data.</text>
</comment>
<accession>A0A7L3BZP0</accession>
<reference evidence="2 3" key="1">
    <citation type="submission" date="2019-09" db="EMBL/GenBank/DDBJ databases">
        <title>Bird 10,000 Genomes (B10K) Project - Family phase.</title>
        <authorList>
            <person name="Zhang G."/>
        </authorList>
    </citation>
    <scope>NUCLEOTIDE SEQUENCE [LARGE SCALE GENOMIC DNA]</scope>
    <source>
        <strain evidence="2">B10K-DU-012-45</strain>
    </source>
</reference>
<keyword evidence="3" id="KW-1185">Reference proteome</keyword>
<feature type="non-terminal residue" evidence="2">
    <location>
        <position position="380"/>
    </location>
</feature>
<feature type="non-terminal residue" evidence="2">
    <location>
        <position position="1"/>
    </location>
</feature>
<sequence>RSLLKKMRMPVVRGPENRHGFASFEEKNSNSFLKFNPFTSPVKLNYPLFPHQDVLPFVNPCSGFVSPGADAYLQPNVGRAVEFLVDYSDWKPHQWVPITGKRGHSAHRRQMILLKETRQDRRWNSRAVSAASVRAQHRGWRTPVKVAPALPDQNHIFTFCMDPSLKASESSDPSARWREEKARDYFYKSNTQKAYEEVPWDNILPSKIQPPESTVEVLADPVSQCFTKRRYNPEPEISQVVGGFWDRFQTRSFTSPQRPVDFVSRSSRTCHIPLYTGCVGAVNFEDIDNADVDLIPLNHVRTSKPRYTSTAYTPNIPGYTGKVHWSATHPANSNLPSTTPSIIARMHGYIAKHGSSSQYNHQGPFSQMVTPVSPQNSFNK</sequence>
<dbReference type="PANTHER" id="PTHR34759">
    <property type="entry name" value="SPERMATOGENESIS-ASSOCIATED PROTEIN 48"/>
    <property type="match status" value="1"/>
</dbReference>
<protein>
    <submittedName>
        <fullName evidence="2">SPT48 protein</fullName>
    </submittedName>
</protein>
<organism evidence="2 3">
    <name type="scientific">Pelecanoides urinatrix</name>
    <name type="common">Common diving petrel</name>
    <name type="synonym">Procellaria urinatrix</name>
    <dbReference type="NCBI Taxonomy" id="37079"/>
    <lineage>
        <taxon>Eukaryota</taxon>
        <taxon>Metazoa</taxon>
        <taxon>Chordata</taxon>
        <taxon>Craniata</taxon>
        <taxon>Vertebrata</taxon>
        <taxon>Euteleostomi</taxon>
        <taxon>Archelosauria</taxon>
        <taxon>Archosauria</taxon>
        <taxon>Dinosauria</taxon>
        <taxon>Saurischia</taxon>
        <taxon>Theropoda</taxon>
        <taxon>Coelurosauria</taxon>
        <taxon>Aves</taxon>
        <taxon>Neognathae</taxon>
        <taxon>Neoaves</taxon>
        <taxon>Aequornithes</taxon>
        <taxon>Procellariiformes</taxon>
        <taxon>Procellariidae</taxon>
        <taxon>Pelecanoides</taxon>
    </lineage>
</organism>
<proteinExistence type="predicted"/>
<dbReference type="AlphaFoldDB" id="A0A7L3BZP0"/>
<feature type="region of interest" description="Disordered" evidence="1">
    <location>
        <begin position="355"/>
        <end position="380"/>
    </location>
</feature>
<dbReference type="Pfam" id="PF15073">
    <property type="entry name" value="SPATA48"/>
    <property type="match status" value="1"/>
</dbReference>